<organism evidence="3 4">
    <name type="scientific">Desulfurispira natronophila</name>
    <dbReference type="NCBI Taxonomy" id="682562"/>
    <lineage>
        <taxon>Bacteria</taxon>
        <taxon>Pseudomonadati</taxon>
        <taxon>Chrysiogenota</taxon>
        <taxon>Chrysiogenia</taxon>
        <taxon>Chrysiogenales</taxon>
        <taxon>Chrysiogenaceae</taxon>
        <taxon>Desulfurispira</taxon>
    </lineage>
</organism>
<dbReference type="AlphaFoldDB" id="A0A7W7Y3R1"/>
<feature type="coiled-coil region" evidence="1">
    <location>
        <begin position="89"/>
        <end position="116"/>
    </location>
</feature>
<evidence type="ECO:0000256" key="1">
    <source>
        <dbReference type="SAM" id="Coils"/>
    </source>
</evidence>
<protein>
    <recommendedName>
        <fullName evidence="5">YtxH domain-containing protein</fullName>
    </recommendedName>
</protein>
<dbReference type="Proteomes" id="UP000528322">
    <property type="component" value="Unassembled WGS sequence"/>
</dbReference>
<dbReference type="EMBL" id="JACHID010000004">
    <property type="protein sequence ID" value="MBB5021520.1"/>
    <property type="molecule type" value="Genomic_DNA"/>
</dbReference>
<reference evidence="3 4" key="1">
    <citation type="submission" date="2020-08" db="EMBL/GenBank/DDBJ databases">
        <title>Genomic Encyclopedia of Type Strains, Phase IV (KMG-IV): sequencing the most valuable type-strain genomes for metagenomic binning, comparative biology and taxonomic classification.</title>
        <authorList>
            <person name="Goeker M."/>
        </authorList>
    </citation>
    <scope>NUCLEOTIDE SEQUENCE [LARGE SCALE GENOMIC DNA]</scope>
    <source>
        <strain evidence="3 4">DSM 22071</strain>
    </source>
</reference>
<comment type="caution">
    <text evidence="3">The sequence shown here is derived from an EMBL/GenBank/DDBJ whole genome shotgun (WGS) entry which is preliminary data.</text>
</comment>
<keyword evidence="1" id="KW-0175">Coiled coil</keyword>
<evidence type="ECO:0000313" key="4">
    <source>
        <dbReference type="Proteomes" id="UP000528322"/>
    </source>
</evidence>
<sequence>MSDSHDRQQDPYGPWGAGHFTHHHHNPYLQGGAPHVATEGFVGQARSAFLGGSGSDRFVKGMLIGAAATFLLTNEKAQQAIIKAGVNLFSQVASNVEELKEKVEDARAEAQEQRMAQED</sequence>
<evidence type="ECO:0000256" key="2">
    <source>
        <dbReference type="SAM" id="MobiDB-lite"/>
    </source>
</evidence>
<proteinExistence type="predicted"/>
<name>A0A7W7Y3R1_9BACT</name>
<evidence type="ECO:0008006" key="5">
    <source>
        <dbReference type="Google" id="ProtNLM"/>
    </source>
</evidence>
<evidence type="ECO:0000313" key="3">
    <source>
        <dbReference type="EMBL" id="MBB5021520.1"/>
    </source>
</evidence>
<accession>A0A7W7Y3R1</accession>
<feature type="region of interest" description="Disordered" evidence="2">
    <location>
        <begin position="1"/>
        <end position="32"/>
    </location>
</feature>
<dbReference type="RefSeq" id="WP_183730371.1">
    <property type="nucleotide sequence ID" value="NZ_JACHID010000004.1"/>
</dbReference>
<keyword evidence="4" id="KW-1185">Reference proteome</keyword>
<gene>
    <name evidence="3" type="ORF">HNR37_000832</name>
</gene>